<evidence type="ECO:0000313" key="1">
    <source>
        <dbReference type="EMBL" id="MPN04383.1"/>
    </source>
</evidence>
<gene>
    <name evidence="1" type="ORF">SDC9_151620</name>
</gene>
<proteinExistence type="predicted"/>
<dbReference type="AlphaFoldDB" id="A0A645EV53"/>
<accession>A0A645EV53</accession>
<organism evidence="1">
    <name type="scientific">bioreactor metagenome</name>
    <dbReference type="NCBI Taxonomy" id="1076179"/>
    <lineage>
        <taxon>unclassified sequences</taxon>
        <taxon>metagenomes</taxon>
        <taxon>ecological metagenomes</taxon>
    </lineage>
</organism>
<dbReference type="EMBL" id="VSSQ01050297">
    <property type="protein sequence ID" value="MPN04383.1"/>
    <property type="molecule type" value="Genomic_DNA"/>
</dbReference>
<protein>
    <submittedName>
        <fullName evidence="1">Uncharacterized protein</fullName>
    </submittedName>
</protein>
<sequence length="81" mass="9089">MFLPLCKITSAIEQPVFLRIVDLFVTALAKNFIWKNIPVAMPTQPLHVDEDLVRSGKTKIIHDKLPHLSAGQLKTIIAKQS</sequence>
<comment type="caution">
    <text evidence="1">The sequence shown here is derived from an EMBL/GenBank/DDBJ whole genome shotgun (WGS) entry which is preliminary data.</text>
</comment>
<reference evidence="1" key="1">
    <citation type="submission" date="2019-08" db="EMBL/GenBank/DDBJ databases">
        <authorList>
            <person name="Kucharzyk K."/>
            <person name="Murdoch R.W."/>
            <person name="Higgins S."/>
            <person name="Loffler F."/>
        </authorList>
    </citation>
    <scope>NUCLEOTIDE SEQUENCE</scope>
</reference>
<name>A0A645EV53_9ZZZZ</name>